<dbReference type="Proteomes" id="UP001501591">
    <property type="component" value="Unassembled WGS sequence"/>
</dbReference>
<dbReference type="PROSITE" id="PS51352">
    <property type="entry name" value="THIOREDOXIN_2"/>
    <property type="match status" value="1"/>
</dbReference>
<dbReference type="InterPro" id="IPR036249">
    <property type="entry name" value="Thioredoxin-like_sf"/>
</dbReference>
<evidence type="ECO:0000313" key="4">
    <source>
        <dbReference type="Proteomes" id="UP001501591"/>
    </source>
</evidence>
<accession>A0ABP7MP57</accession>
<dbReference type="EMBL" id="BAABCP010000001">
    <property type="protein sequence ID" value="GAA3925692.1"/>
    <property type="molecule type" value="Genomic_DNA"/>
</dbReference>
<reference evidence="4" key="1">
    <citation type="journal article" date="2019" name="Int. J. Syst. Evol. Microbiol.">
        <title>The Global Catalogue of Microorganisms (GCM) 10K type strain sequencing project: providing services to taxonomists for standard genome sequencing and annotation.</title>
        <authorList>
            <consortium name="The Broad Institute Genomics Platform"/>
            <consortium name="The Broad Institute Genome Sequencing Center for Infectious Disease"/>
            <person name="Wu L."/>
            <person name="Ma J."/>
        </authorList>
    </citation>
    <scope>NUCLEOTIDE SEQUENCE [LARGE SCALE GENOMIC DNA]</scope>
    <source>
        <strain evidence="4">JCM 17024</strain>
    </source>
</reference>
<keyword evidence="1" id="KW-0472">Membrane</keyword>
<name>A0ABP7MP57_9MICO</name>
<evidence type="ECO:0000259" key="2">
    <source>
        <dbReference type="PROSITE" id="PS51352"/>
    </source>
</evidence>
<protein>
    <submittedName>
        <fullName evidence="3">Thioredoxin family protein</fullName>
    </submittedName>
</protein>
<comment type="caution">
    <text evidence="3">The sequence shown here is derived from an EMBL/GenBank/DDBJ whole genome shotgun (WGS) entry which is preliminary data.</text>
</comment>
<evidence type="ECO:0000256" key="1">
    <source>
        <dbReference type="SAM" id="Phobius"/>
    </source>
</evidence>
<dbReference type="InterPro" id="IPR013766">
    <property type="entry name" value="Thioredoxin_domain"/>
</dbReference>
<dbReference type="Pfam" id="PF00085">
    <property type="entry name" value="Thioredoxin"/>
    <property type="match status" value="1"/>
</dbReference>
<proteinExistence type="predicted"/>
<feature type="domain" description="Thioredoxin" evidence="2">
    <location>
        <begin position="4"/>
        <end position="138"/>
    </location>
</feature>
<sequence>MPLTSALLVVMALSVLAVVLGVIWRARDGRRRSGVDTPSADLAELGATAGRVALVQFSTDTCARCPQVRRMLQGIAADHPGVDHVDVDLTHRPDLARRHRVLSTPTVFLVDSRTTVAARFVGAPRRADVEAALTELSVLQEAS</sequence>
<gene>
    <name evidence="3" type="ORF">GCM10022383_01100</name>
</gene>
<organism evidence="3 4">
    <name type="scientific">Microbacterium soli</name>
    <dbReference type="NCBI Taxonomy" id="446075"/>
    <lineage>
        <taxon>Bacteria</taxon>
        <taxon>Bacillati</taxon>
        <taxon>Actinomycetota</taxon>
        <taxon>Actinomycetes</taxon>
        <taxon>Micrococcales</taxon>
        <taxon>Microbacteriaceae</taxon>
        <taxon>Microbacterium</taxon>
    </lineage>
</organism>
<dbReference type="RefSeq" id="WP_344817541.1">
    <property type="nucleotide sequence ID" value="NZ_BAABCP010000001.1"/>
</dbReference>
<dbReference type="SUPFAM" id="SSF52833">
    <property type="entry name" value="Thioredoxin-like"/>
    <property type="match status" value="1"/>
</dbReference>
<dbReference type="Gene3D" id="3.40.30.10">
    <property type="entry name" value="Glutaredoxin"/>
    <property type="match status" value="1"/>
</dbReference>
<keyword evidence="4" id="KW-1185">Reference proteome</keyword>
<dbReference type="CDD" id="cd02947">
    <property type="entry name" value="TRX_family"/>
    <property type="match status" value="1"/>
</dbReference>
<keyword evidence="1" id="KW-0812">Transmembrane</keyword>
<evidence type="ECO:0000313" key="3">
    <source>
        <dbReference type="EMBL" id="GAA3925692.1"/>
    </source>
</evidence>
<feature type="transmembrane region" description="Helical" evidence="1">
    <location>
        <begin position="6"/>
        <end position="24"/>
    </location>
</feature>
<keyword evidence="1" id="KW-1133">Transmembrane helix</keyword>